<feature type="compositionally biased region" description="Basic and acidic residues" evidence="8">
    <location>
        <begin position="527"/>
        <end position="542"/>
    </location>
</feature>
<evidence type="ECO:0000313" key="11">
    <source>
        <dbReference type="EMBL" id="RUL85276.1"/>
    </source>
</evidence>
<dbReference type="GO" id="GO:0005886">
    <property type="term" value="C:plasma membrane"/>
    <property type="evidence" value="ECO:0007669"/>
    <property type="project" value="UniProtKB-SubCell"/>
</dbReference>
<dbReference type="GO" id="GO:0006493">
    <property type="term" value="P:protein O-linked glycosylation"/>
    <property type="evidence" value="ECO:0007669"/>
    <property type="project" value="InterPro"/>
</dbReference>
<dbReference type="GO" id="GO:0010041">
    <property type="term" value="P:response to iron(III) ion"/>
    <property type="evidence" value="ECO:0007669"/>
    <property type="project" value="TreeGrafter"/>
</dbReference>
<dbReference type="GO" id="GO:0000030">
    <property type="term" value="F:mannosyltransferase activity"/>
    <property type="evidence" value="ECO:0007669"/>
    <property type="project" value="InterPro"/>
</dbReference>
<proteinExistence type="predicted"/>
<feature type="region of interest" description="Disordered" evidence="8">
    <location>
        <begin position="508"/>
        <end position="542"/>
    </location>
</feature>
<keyword evidence="4 11" id="KW-0808">Transferase</keyword>
<evidence type="ECO:0000313" key="12">
    <source>
        <dbReference type="Proteomes" id="UP000280296"/>
    </source>
</evidence>
<organism evidence="11 12">
    <name type="scientific">Tautonia sociabilis</name>
    <dbReference type="NCBI Taxonomy" id="2080755"/>
    <lineage>
        <taxon>Bacteria</taxon>
        <taxon>Pseudomonadati</taxon>
        <taxon>Planctomycetota</taxon>
        <taxon>Planctomycetia</taxon>
        <taxon>Isosphaerales</taxon>
        <taxon>Isosphaeraceae</taxon>
        <taxon>Tautonia</taxon>
    </lineage>
</organism>
<feature type="transmembrane region" description="Helical" evidence="9">
    <location>
        <begin position="177"/>
        <end position="203"/>
    </location>
</feature>
<feature type="domain" description="ArnT-like N-terminal" evidence="10">
    <location>
        <begin position="54"/>
        <end position="236"/>
    </location>
</feature>
<dbReference type="EMBL" id="RYZH01000041">
    <property type="protein sequence ID" value="RUL85276.1"/>
    <property type="molecule type" value="Genomic_DNA"/>
</dbReference>
<evidence type="ECO:0000256" key="5">
    <source>
        <dbReference type="ARBA" id="ARBA00022692"/>
    </source>
</evidence>
<sequence>MARSSAVGPGRSGGWLLAGLAVLVLGAGLGGARRLSYHEAIVAQGARELLAPGGDWLEPTIGGRPWLEKPPLSHWMAALAGWALGGVDEAAARLPSALAAGMLAMVVAGLAGRHFGPSAGLLAGACQVTASWSILRGRLADADMVLALLVAASIAAFDRLRGPDGPAISRWRWAFFLLLGGTSLAKGVGFGAALATAAILAVLLWDRDAKAIRRLAWPTGWAAAALVALAWPLAIAGRHPEAVGLWLGHVSDRLAAEPTTFAGEPLGTFLLSPMLQALPWTPLALVGSWQSFGRARRAPGGLDRLLWAWAVVPTAMLCLASVRNDHYLIHAMPPWSIWAGLGLARLGDRLRSRRGWSAGLLRRGAIGLFGAIGAGVAIVHVAVVPRFEDRGREWSWYAEASLLVPPEEPLVLLYDWDGPDPWDRLPYPTPFGPVPHDLAVRLFYLDRPASWRNGPGLLAEDPPSSRPFAVIGRERDLPALRLLGTVEERSRGPDHRWDRSFALFRVIPEADQDARQPKHPRTGRQADPGHRTDRPEGTRRPA</sequence>
<evidence type="ECO:0000256" key="4">
    <source>
        <dbReference type="ARBA" id="ARBA00022679"/>
    </source>
</evidence>
<dbReference type="RefSeq" id="WP_126727021.1">
    <property type="nucleotide sequence ID" value="NZ_RYZH01000041.1"/>
</dbReference>
<dbReference type="PANTHER" id="PTHR33908">
    <property type="entry name" value="MANNOSYLTRANSFERASE YKCB-RELATED"/>
    <property type="match status" value="1"/>
</dbReference>
<reference evidence="11 12" key="1">
    <citation type="submission" date="2018-12" db="EMBL/GenBank/DDBJ databases">
        <authorList>
            <person name="Toschakov S.V."/>
        </authorList>
    </citation>
    <scope>NUCLEOTIDE SEQUENCE [LARGE SCALE GENOMIC DNA]</scope>
    <source>
        <strain evidence="11 12">GM2012</strain>
    </source>
</reference>
<evidence type="ECO:0000256" key="8">
    <source>
        <dbReference type="SAM" id="MobiDB-lite"/>
    </source>
</evidence>
<evidence type="ECO:0000256" key="7">
    <source>
        <dbReference type="ARBA" id="ARBA00023136"/>
    </source>
</evidence>
<name>A0A432MFU9_9BACT</name>
<dbReference type="InterPro" id="IPR003342">
    <property type="entry name" value="ArnT-like_N"/>
</dbReference>
<dbReference type="PANTHER" id="PTHR33908:SF3">
    <property type="entry name" value="UNDECAPRENYL PHOSPHATE-ALPHA-4-AMINO-4-DEOXY-L-ARABINOSE ARABINOSYL TRANSFERASE"/>
    <property type="match status" value="1"/>
</dbReference>
<evidence type="ECO:0000256" key="1">
    <source>
        <dbReference type="ARBA" id="ARBA00004651"/>
    </source>
</evidence>
<feature type="transmembrane region" description="Helical" evidence="9">
    <location>
        <begin position="12"/>
        <end position="32"/>
    </location>
</feature>
<keyword evidence="3" id="KW-0328">Glycosyltransferase</keyword>
<evidence type="ECO:0000256" key="6">
    <source>
        <dbReference type="ARBA" id="ARBA00022989"/>
    </source>
</evidence>
<evidence type="ECO:0000256" key="9">
    <source>
        <dbReference type="SAM" id="Phobius"/>
    </source>
</evidence>
<evidence type="ECO:0000256" key="2">
    <source>
        <dbReference type="ARBA" id="ARBA00022475"/>
    </source>
</evidence>
<comment type="subcellular location">
    <subcellularLocation>
        <location evidence="1">Cell membrane</location>
        <topology evidence="1">Multi-pass membrane protein</topology>
    </subcellularLocation>
</comment>
<comment type="caution">
    <text evidence="11">The sequence shown here is derived from an EMBL/GenBank/DDBJ whole genome shotgun (WGS) entry which is preliminary data.</text>
</comment>
<keyword evidence="12" id="KW-1185">Reference proteome</keyword>
<keyword evidence="5 9" id="KW-0812">Transmembrane</keyword>
<feature type="transmembrane region" description="Helical" evidence="9">
    <location>
        <begin position="365"/>
        <end position="383"/>
    </location>
</feature>
<feature type="transmembrane region" description="Helical" evidence="9">
    <location>
        <begin position="305"/>
        <end position="322"/>
    </location>
</feature>
<reference evidence="11 12" key="2">
    <citation type="submission" date="2019-01" db="EMBL/GenBank/DDBJ databases">
        <title>Tautonia sociabilis, a novel thermotolerant planctomycete of Isosphaeraceae family, isolated from a 4000 m deep subterranean habitat.</title>
        <authorList>
            <person name="Kovaleva O.L."/>
            <person name="Elcheninov A.G."/>
            <person name="Van Heerden E."/>
            <person name="Toshchakov S.V."/>
            <person name="Novikov A."/>
            <person name="Bonch-Osmolovskaya E.A."/>
            <person name="Kublanov I.V."/>
        </authorList>
    </citation>
    <scope>NUCLEOTIDE SEQUENCE [LARGE SCALE GENOMIC DNA]</scope>
    <source>
        <strain evidence="11 12">GM2012</strain>
    </source>
</reference>
<dbReference type="Proteomes" id="UP000280296">
    <property type="component" value="Unassembled WGS sequence"/>
</dbReference>
<dbReference type="Pfam" id="PF02366">
    <property type="entry name" value="PMT"/>
    <property type="match status" value="1"/>
</dbReference>
<dbReference type="InterPro" id="IPR050297">
    <property type="entry name" value="LipidA_mod_glycosyltrf_83"/>
</dbReference>
<evidence type="ECO:0000259" key="10">
    <source>
        <dbReference type="Pfam" id="PF02366"/>
    </source>
</evidence>
<feature type="transmembrane region" description="Helical" evidence="9">
    <location>
        <begin position="215"/>
        <end position="236"/>
    </location>
</feature>
<evidence type="ECO:0000256" key="3">
    <source>
        <dbReference type="ARBA" id="ARBA00022676"/>
    </source>
</evidence>
<gene>
    <name evidence="11" type="ORF">TsocGM_18885</name>
</gene>
<dbReference type="GO" id="GO:0016763">
    <property type="term" value="F:pentosyltransferase activity"/>
    <property type="evidence" value="ECO:0007669"/>
    <property type="project" value="TreeGrafter"/>
</dbReference>
<dbReference type="GO" id="GO:0009103">
    <property type="term" value="P:lipopolysaccharide biosynthetic process"/>
    <property type="evidence" value="ECO:0007669"/>
    <property type="project" value="UniProtKB-ARBA"/>
</dbReference>
<protein>
    <submittedName>
        <fullName evidence="11">Phospholipid carrier-dependent glycosyltransferase</fullName>
    </submittedName>
</protein>
<keyword evidence="2" id="KW-1003">Cell membrane</keyword>
<accession>A0A432MFU9</accession>
<keyword evidence="7 9" id="KW-0472">Membrane</keyword>
<keyword evidence="6 9" id="KW-1133">Transmembrane helix</keyword>
<dbReference type="AlphaFoldDB" id="A0A432MFU9"/>
<dbReference type="OrthoDB" id="252418at2"/>